<dbReference type="Pfam" id="PF00168">
    <property type="entry name" value="C2"/>
    <property type="match status" value="1"/>
</dbReference>
<dbReference type="Proteomes" id="UP000813463">
    <property type="component" value="Chromosome 6"/>
</dbReference>
<reference evidence="5" key="1">
    <citation type="journal article" date="2021" name="Nat. Commun.">
        <title>Genomic analyses provide insights into spinach domestication and the genetic basis of agronomic traits.</title>
        <authorList>
            <person name="Cai X."/>
            <person name="Sun X."/>
            <person name="Xu C."/>
            <person name="Sun H."/>
            <person name="Wang X."/>
            <person name="Ge C."/>
            <person name="Zhang Z."/>
            <person name="Wang Q."/>
            <person name="Fei Z."/>
            <person name="Jiao C."/>
            <person name="Wang Q."/>
        </authorList>
    </citation>
    <scope>NUCLEOTIDE SEQUENCE [LARGE SCALE GENOMIC DNA]</scope>
    <source>
        <strain evidence="5">cv. Varoflay</strain>
    </source>
</reference>
<keyword evidence="1" id="KW-0479">Metal-binding</keyword>
<feature type="domain" description="C2" evidence="4">
    <location>
        <begin position="1"/>
        <end position="104"/>
    </location>
</feature>
<proteinExistence type="predicted"/>
<dbReference type="AlphaFoldDB" id="A0A9R0JB51"/>
<reference evidence="6" key="2">
    <citation type="submission" date="2025-08" db="UniProtKB">
        <authorList>
            <consortium name="RefSeq"/>
        </authorList>
    </citation>
    <scope>IDENTIFICATION</scope>
    <source>
        <tissue evidence="6">Leaf</tissue>
    </source>
</reference>
<keyword evidence="2" id="KW-0106">Calcium</keyword>
<evidence type="ECO:0000256" key="1">
    <source>
        <dbReference type="ARBA" id="ARBA00022723"/>
    </source>
</evidence>
<evidence type="ECO:0000256" key="2">
    <source>
        <dbReference type="ARBA" id="ARBA00022837"/>
    </source>
</evidence>
<evidence type="ECO:0000313" key="6">
    <source>
        <dbReference type="RefSeq" id="XP_021863224.1"/>
    </source>
</evidence>
<dbReference type="PANTHER" id="PTHR46502:SF2">
    <property type="entry name" value="16 KDA PHLOEM PROTEIN 2"/>
    <property type="match status" value="1"/>
</dbReference>
<dbReference type="OrthoDB" id="419768at2759"/>
<gene>
    <name evidence="6" type="primary">LOC110802106</name>
</gene>
<accession>A0A9R0JB51</accession>
<dbReference type="GeneID" id="110802106"/>
<dbReference type="SMART" id="SM00239">
    <property type="entry name" value="C2"/>
    <property type="match status" value="1"/>
</dbReference>
<organism evidence="5 6">
    <name type="scientific">Spinacia oleracea</name>
    <name type="common">Spinach</name>
    <dbReference type="NCBI Taxonomy" id="3562"/>
    <lineage>
        <taxon>Eukaryota</taxon>
        <taxon>Viridiplantae</taxon>
        <taxon>Streptophyta</taxon>
        <taxon>Embryophyta</taxon>
        <taxon>Tracheophyta</taxon>
        <taxon>Spermatophyta</taxon>
        <taxon>Magnoliopsida</taxon>
        <taxon>eudicotyledons</taxon>
        <taxon>Gunneridae</taxon>
        <taxon>Pentapetalae</taxon>
        <taxon>Caryophyllales</taxon>
        <taxon>Chenopodiaceae</taxon>
        <taxon>Chenopodioideae</taxon>
        <taxon>Anserineae</taxon>
        <taxon>Spinacia</taxon>
    </lineage>
</organism>
<dbReference type="PANTHER" id="PTHR46502">
    <property type="entry name" value="C2 DOMAIN-CONTAINING"/>
    <property type="match status" value="1"/>
</dbReference>
<dbReference type="GO" id="GO:0046872">
    <property type="term" value="F:metal ion binding"/>
    <property type="evidence" value="ECO:0007669"/>
    <property type="project" value="UniProtKB-KW"/>
</dbReference>
<evidence type="ECO:0000313" key="5">
    <source>
        <dbReference type="Proteomes" id="UP000813463"/>
    </source>
</evidence>
<feature type="region of interest" description="Disordered" evidence="3">
    <location>
        <begin position="132"/>
        <end position="155"/>
    </location>
</feature>
<evidence type="ECO:0000259" key="4">
    <source>
        <dbReference type="PROSITE" id="PS50004"/>
    </source>
</evidence>
<name>A0A9R0JB51_SPIOL</name>
<protein>
    <submittedName>
        <fullName evidence="6">16 kDa phloem protein 2</fullName>
    </submittedName>
</protein>
<dbReference type="InterPro" id="IPR035892">
    <property type="entry name" value="C2_domain_sf"/>
</dbReference>
<dbReference type="KEGG" id="soe:110802106"/>
<dbReference type="SUPFAM" id="SSF49562">
    <property type="entry name" value="C2 domain (Calcium/lipid-binding domain, CaLB)"/>
    <property type="match status" value="1"/>
</dbReference>
<dbReference type="RefSeq" id="XP_021863224.1">
    <property type="nucleotide sequence ID" value="XM_022007532.2"/>
</dbReference>
<dbReference type="PROSITE" id="PS50004">
    <property type="entry name" value="C2"/>
    <property type="match status" value="1"/>
</dbReference>
<dbReference type="InterPro" id="IPR000008">
    <property type="entry name" value="C2_dom"/>
</dbReference>
<dbReference type="Gene3D" id="2.60.40.150">
    <property type="entry name" value="C2 domain"/>
    <property type="match status" value="1"/>
</dbReference>
<evidence type="ECO:0000256" key="3">
    <source>
        <dbReference type="SAM" id="MobiDB-lite"/>
    </source>
</evidence>
<sequence>MAQGTLEVVLVNAKGLENADFLNKMDPYVILNYGGQKHKSKIASGQGSEPEWNEAFTFDVNYSGGAHLTLKIVDSDFGKEDDCVGEATIPLEPVLSEGKVPITSYNVVKDQEFCGQIKLELSFTHKAHTDHRHDVEAQEESYGGWGESHLTGREK</sequence>
<keyword evidence="5" id="KW-1185">Reference proteome</keyword>